<evidence type="ECO:0000313" key="1">
    <source>
        <dbReference type="EMBL" id="KAJ7378455.1"/>
    </source>
</evidence>
<name>A0A9W9ZBJ8_9CNID</name>
<comment type="caution">
    <text evidence="1">The sequence shown here is derived from an EMBL/GenBank/DDBJ whole genome shotgun (WGS) entry which is preliminary data.</text>
</comment>
<organism evidence="1 2">
    <name type="scientific">Desmophyllum pertusum</name>
    <dbReference type="NCBI Taxonomy" id="174260"/>
    <lineage>
        <taxon>Eukaryota</taxon>
        <taxon>Metazoa</taxon>
        <taxon>Cnidaria</taxon>
        <taxon>Anthozoa</taxon>
        <taxon>Hexacorallia</taxon>
        <taxon>Scleractinia</taxon>
        <taxon>Caryophylliina</taxon>
        <taxon>Caryophylliidae</taxon>
        <taxon>Desmophyllum</taxon>
    </lineage>
</organism>
<evidence type="ECO:0000313" key="2">
    <source>
        <dbReference type="Proteomes" id="UP001163046"/>
    </source>
</evidence>
<protein>
    <submittedName>
        <fullName evidence="1">WD repeat-containing protein 70</fullName>
    </submittedName>
</protein>
<accession>A0A9W9ZBJ8</accession>
<proteinExistence type="predicted"/>
<dbReference type="EMBL" id="MU826366">
    <property type="protein sequence ID" value="KAJ7378455.1"/>
    <property type="molecule type" value="Genomic_DNA"/>
</dbReference>
<sequence>MFEKAKRTASKCQVAKERIFQGLYDGDDEPAPFVIMNTIFKTLRYLPLALDPSGSTAGEQECMIIEAKLWDFKNGNGCFSSVPSELYSRLIVIRIKSVQYSITGDVILIAAGKCTQVIDRDGIDVLECVKGDCIYLSDMANTTDGSIIQAWRHQKAIYSHQLILQRILLTHLLVIGDTILSSLFT</sequence>
<reference evidence="1" key="1">
    <citation type="submission" date="2023-01" db="EMBL/GenBank/DDBJ databases">
        <title>Genome assembly of the deep-sea coral Lophelia pertusa.</title>
        <authorList>
            <person name="Herrera S."/>
            <person name="Cordes E."/>
        </authorList>
    </citation>
    <scope>NUCLEOTIDE SEQUENCE</scope>
    <source>
        <strain evidence="1">USNM1676648</strain>
        <tissue evidence="1">Polyp</tissue>
    </source>
</reference>
<dbReference type="Proteomes" id="UP001163046">
    <property type="component" value="Unassembled WGS sequence"/>
</dbReference>
<keyword evidence="2" id="KW-1185">Reference proteome</keyword>
<dbReference type="OrthoDB" id="10264376at2759"/>
<gene>
    <name evidence="1" type="primary">WDR70_2</name>
    <name evidence="1" type="ORF">OS493_022990</name>
</gene>
<dbReference type="AlphaFoldDB" id="A0A9W9ZBJ8"/>